<dbReference type="GO" id="GO:0005737">
    <property type="term" value="C:cytoplasm"/>
    <property type="evidence" value="ECO:0007669"/>
    <property type="project" value="UniProtKB-SubCell"/>
</dbReference>
<dbReference type="SUPFAM" id="SSF56349">
    <property type="entry name" value="DNA breaking-rejoining enzymes"/>
    <property type="match status" value="1"/>
</dbReference>
<evidence type="ECO:0000256" key="5">
    <source>
        <dbReference type="ARBA" id="ARBA00022908"/>
    </source>
</evidence>
<accession>A0A2Y8ZS08</accession>
<dbReference type="PROSITE" id="PS51898">
    <property type="entry name" value="TYR_RECOMBINASE"/>
    <property type="match status" value="1"/>
</dbReference>
<dbReference type="InterPro" id="IPR002104">
    <property type="entry name" value="Integrase_catalytic"/>
</dbReference>
<dbReference type="Gene3D" id="1.10.150.130">
    <property type="match status" value="1"/>
</dbReference>
<protein>
    <recommendedName>
        <fullName evidence="9">Tyrosine recombinase XerC</fullName>
    </recommendedName>
</protein>
<feature type="active site" evidence="9">
    <location>
        <position position="158"/>
    </location>
</feature>
<reference evidence="13" key="1">
    <citation type="submission" date="2016-10" db="EMBL/GenBank/DDBJ databases">
        <authorList>
            <person name="Varghese N."/>
            <person name="Submissions S."/>
        </authorList>
    </citation>
    <scope>NUCLEOTIDE SEQUENCE [LARGE SCALE GENOMIC DNA]</scope>
    <source>
        <strain evidence="13">DSM 22951</strain>
    </source>
</reference>
<comment type="similarity">
    <text evidence="9">Belongs to the 'phage' integrase family. XerC subfamily.</text>
</comment>
<dbReference type="GO" id="GO:0006313">
    <property type="term" value="P:DNA transposition"/>
    <property type="evidence" value="ECO:0007669"/>
    <property type="project" value="UniProtKB-UniRule"/>
</dbReference>
<dbReference type="EMBL" id="UESZ01000001">
    <property type="protein sequence ID" value="SSA34675.1"/>
    <property type="molecule type" value="Genomic_DNA"/>
</dbReference>
<dbReference type="NCBIfam" id="NF001399">
    <property type="entry name" value="PRK00283.1"/>
    <property type="match status" value="1"/>
</dbReference>
<proteinExistence type="inferred from homology"/>
<feature type="active site" evidence="9">
    <location>
        <position position="256"/>
    </location>
</feature>
<feature type="active site" evidence="9">
    <location>
        <position position="279"/>
    </location>
</feature>
<name>A0A2Y8ZS08_9MICO</name>
<dbReference type="PANTHER" id="PTHR30349">
    <property type="entry name" value="PHAGE INTEGRASE-RELATED"/>
    <property type="match status" value="1"/>
</dbReference>
<evidence type="ECO:0000256" key="7">
    <source>
        <dbReference type="ARBA" id="ARBA00023172"/>
    </source>
</evidence>
<evidence type="ECO:0000259" key="11">
    <source>
        <dbReference type="PROSITE" id="PS51900"/>
    </source>
</evidence>
<gene>
    <name evidence="9" type="primary">xerC</name>
    <name evidence="12" type="ORF">SAMN04489750_2000</name>
</gene>
<dbReference type="CDD" id="cd00798">
    <property type="entry name" value="INT_XerDC_C"/>
    <property type="match status" value="1"/>
</dbReference>
<feature type="active site" evidence="9">
    <location>
        <position position="253"/>
    </location>
</feature>
<evidence type="ECO:0000259" key="10">
    <source>
        <dbReference type="PROSITE" id="PS51898"/>
    </source>
</evidence>
<dbReference type="GO" id="GO:0003677">
    <property type="term" value="F:DNA binding"/>
    <property type="evidence" value="ECO:0007669"/>
    <property type="project" value="UniProtKB-UniRule"/>
</dbReference>
<dbReference type="InterPro" id="IPR004107">
    <property type="entry name" value="Integrase_SAM-like_N"/>
</dbReference>
<dbReference type="Gene3D" id="1.10.443.10">
    <property type="entry name" value="Intergrase catalytic core"/>
    <property type="match status" value="1"/>
</dbReference>
<dbReference type="Proteomes" id="UP000250028">
    <property type="component" value="Unassembled WGS sequence"/>
</dbReference>
<keyword evidence="5 9" id="KW-0229">DNA integration</keyword>
<evidence type="ECO:0000256" key="8">
    <source>
        <dbReference type="ARBA" id="ARBA00023306"/>
    </source>
</evidence>
<evidence type="ECO:0000313" key="13">
    <source>
        <dbReference type="Proteomes" id="UP000250028"/>
    </source>
</evidence>
<comment type="function">
    <text evidence="9">Site-specific tyrosine recombinase, which acts by catalyzing the cutting and rejoining of the recombining DNA molecules. The XerC-XerD complex is essential to convert dimers of the bacterial chromosome into monomers to permit their segregation at cell division. It also contributes to the segregational stability of plasmids.</text>
</comment>
<evidence type="ECO:0000256" key="3">
    <source>
        <dbReference type="ARBA" id="ARBA00022618"/>
    </source>
</evidence>
<comment type="subcellular location">
    <subcellularLocation>
        <location evidence="1 9">Cytoplasm</location>
    </subcellularLocation>
</comment>
<feature type="active site" evidence="9">
    <location>
        <position position="182"/>
    </location>
</feature>
<keyword evidence="4 9" id="KW-0159">Chromosome partition</keyword>
<dbReference type="GO" id="GO:0009037">
    <property type="term" value="F:tyrosine-based site-specific recombinase activity"/>
    <property type="evidence" value="ECO:0007669"/>
    <property type="project" value="UniProtKB-UniRule"/>
</dbReference>
<feature type="active site" description="O-(3'-phospho-DNA)-tyrosine intermediate" evidence="9">
    <location>
        <position position="288"/>
    </location>
</feature>
<dbReference type="InterPro" id="IPR023009">
    <property type="entry name" value="Tyrosine_recombinase_XerC/XerD"/>
</dbReference>
<evidence type="ECO:0000256" key="4">
    <source>
        <dbReference type="ARBA" id="ARBA00022829"/>
    </source>
</evidence>
<comment type="subunit">
    <text evidence="9">Forms a cyclic heterotetrameric complex composed of two molecules of XerC and two molecules of XerD.</text>
</comment>
<dbReference type="GO" id="GO:0051301">
    <property type="term" value="P:cell division"/>
    <property type="evidence" value="ECO:0007669"/>
    <property type="project" value="UniProtKB-KW"/>
</dbReference>
<keyword evidence="8 9" id="KW-0131">Cell cycle</keyword>
<evidence type="ECO:0000256" key="1">
    <source>
        <dbReference type="ARBA" id="ARBA00004496"/>
    </source>
</evidence>
<dbReference type="RefSeq" id="WP_109685438.1">
    <property type="nucleotide sequence ID" value="NZ_QGDN01000001.1"/>
</dbReference>
<dbReference type="Pfam" id="PF02899">
    <property type="entry name" value="Phage_int_SAM_1"/>
    <property type="match status" value="1"/>
</dbReference>
<evidence type="ECO:0000256" key="2">
    <source>
        <dbReference type="ARBA" id="ARBA00022490"/>
    </source>
</evidence>
<dbReference type="Pfam" id="PF00589">
    <property type="entry name" value="Phage_integrase"/>
    <property type="match status" value="1"/>
</dbReference>
<dbReference type="OrthoDB" id="9801717at2"/>
<keyword evidence="6 9" id="KW-0238">DNA-binding</keyword>
<organism evidence="12 13">
    <name type="scientific">Branchiibius hedensis</name>
    <dbReference type="NCBI Taxonomy" id="672460"/>
    <lineage>
        <taxon>Bacteria</taxon>
        <taxon>Bacillati</taxon>
        <taxon>Actinomycetota</taxon>
        <taxon>Actinomycetes</taxon>
        <taxon>Micrococcales</taxon>
        <taxon>Dermacoccaceae</taxon>
        <taxon>Branchiibius</taxon>
    </lineage>
</organism>
<dbReference type="GO" id="GO:0007059">
    <property type="term" value="P:chromosome segregation"/>
    <property type="evidence" value="ECO:0007669"/>
    <property type="project" value="UniProtKB-UniRule"/>
</dbReference>
<sequence>MTSPTRLLPAELLGEFERYLRLERGRSEHTIRAYLTDLRHLESHLLAGALERWSDVGLADLRTWLAGIDAGGGARSTVSRRAASARAFFGWAARTQRLAMDPAVRLVSPKRHHTLPGVLRQSEAGHLLDVAAVAADDAAPTHLRDRAMLELLYASGIRVGELCGLDIDDLDRGARVVRVTGKGDKQRVVPYGVPAAEAIDHWLTRGRPSVVTAQSPPALFLGARGGRIDPRTVRRVLTALLEHVPDAPHLGPHGLRHSAATHLLEGGADLRTVQELLGHASLSTTQIYTHVSVERLRSSFAKAHPRA</sequence>
<dbReference type="InterPro" id="IPR044068">
    <property type="entry name" value="CB"/>
</dbReference>
<evidence type="ECO:0000256" key="9">
    <source>
        <dbReference type="HAMAP-Rule" id="MF_01808"/>
    </source>
</evidence>
<dbReference type="PROSITE" id="PS51900">
    <property type="entry name" value="CB"/>
    <property type="match status" value="1"/>
</dbReference>
<dbReference type="AlphaFoldDB" id="A0A2Y8ZS08"/>
<dbReference type="InterPro" id="IPR010998">
    <property type="entry name" value="Integrase_recombinase_N"/>
</dbReference>
<dbReference type="InterPro" id="IPR011010">
    <property type="entry name" value="DNA_brk_join_enz"/>
</dbReference>
<feature type="domain" description="Tyr recombinase" evidence="10">
    <location>
        <begin position="114"/>
        <end position="301"/>
    </location>
</feature>
<keyword evidence="2 9" id="KW-0963">Cytoplasm</keyword>
<keyword evidence="3 9" id="KW-0132">Cell division</keyword>
<evidence type="ECO:0000256" key="6">
    <source>
        <dbReference type="ARBA" id="ARBA00023125"/>
    </source>
</evidence>
<feature type="domain" description="Core-binding (CB)" evidence="11">
    <location>
        <begin position="7"/>
        <end position="93"/>
    </location>
</feature>
<dbReference type="InterPro" id="IPR050090">
    <property type="entry name" value="Tyrosine_recombinase_XerCD"/>
</dbReference>
<keyword evidence="13" id="KW-1185">Reference proteome</keyword>
<keyword evidence="7 9" id="KW-0233">DNA recombination</keyword>
<dbReference type="PANTHER" id="PTHR30349:SF77">
    <property type="entry name" value="TYROSINE RECOMBINASE XERC"/>
    <property type="match status" value="1"/>
</dbReference>
<dbReference type="InterPro" id="IPR013762">
    <property type="entry name" value="Integrase-like_cat_sf"/>
</dbReference>
<dbReference type="HAMAP" id="MF_01808">
    <property type="entry name" value="Recomb_XerC_XerD"/>
    <property type="match status" value="1"/>
</dbReference>
<evidence type="ECO:0000313" key="12">
    <source>
        <dbReference type="EMBL" id="SSA34675.1"/>
    </source>
</evidence>